<gene>
    <name evidence="1" type="ORF">Tci_015748</name>
</gene>
<keyword evidence="1" id="KW-0808">Transferase</keyword>
<dbReference type="AlphaFoldDB" id="A0A6L2K4P4"/>
<dbReference type="GO" id="GO:0003964">
    <property type="term" value="F:RNA-directed DNA polymerase activity"/>
    <property type="evidence" value="ECO:0007669"/>
    <property type="project" value="UniProtKB-KW"/>
</dbReference>
<dbReference type="EMBL" id="BKCJ010001753">
    <property type="protein sequence ID" value="GEU43770.1"/>
    <property type="molecule type" value="Genomic_DNA"/>
</dbReference>
<evidence type="ECO:0000313" key="1">
    <source>
        <dbReference type="EMBL" id="GEU43770.1"/>
    </source>
</evidence>
<keyword evidence="1" id="KW-0695">RNA-directed DNA polymerase</keyword>
<dbReference type="PANTHER" id="PTHR34222">
    <property type="entry name" value="GAG_PRE-INTEGRS DOMAIN-CONTAINING PROTEIN"/>
    <property type="match status" value="1"/>
</dbReference>
<sequence>MPESHVDCVDLEDGGSRCFGILFDDVQSVIKAAMGNFLVLVTGEYEEPDVNSIHRALWERTNDMIISWILNTIVDQISNSLNFINTDCDHWKELQEHYSQLDGQVLLMNPMPTVAKAYIMIRKEEKQREARFDNASFRINYSQWESSSRNNNQGESSRGSNFKKGMICGNYGKEGHIKEECYKIFGYPVGHPLHGKYKSLNQILRNNAQDNNMINQLNQMILTMQNNKEINGVPFMSNEGKPKLITSCFTKSWKFIASYVSA</sequence>
<comment type="caution">
    <text evidence="1">The sequence shown here is derived from an EMBL/GenBank/DDBJ whole genome shotgun (WGS) entry which is preliminary data.</text>
</comment>
<protein>
    <submittedName>
        <fullName evidence="1">Reverse transcriptase, RNA-dependent DNA polymerase, Gag-polypeptide of LTR copia-type</fullName>
    </submittedName>
</protein>
<keyword evidence="1" id="KW-0548">Nucleotidyltransferase</keyword>
<accession>A0A6L2K4P4</accession>
<proteinExistence type="predicted"/>
<reference evidence="1" key="1">
    <citation type="journal article" date="2019" name="Sci. Rep.">
        <title>Draft genome of Tanacetum cinerariifolium, the natural source of mosquito coil.</title>
        <authorList>
            <person name="Yamashiro T."/>
            <person name="Shiraishi A."/>
            <person name="Satake H."/>
            <person name="Nakayama K."/>
        </authorList>
    </citation>
    <scope>NUCLEOTIDE SEQUENCE</scope>
</reference>
<organism evidence="1">
    <name type="scientific">Tanacetum cinerariifolium</name>
    <name type="common">Dalmatian daisy</name>
    <name type="synonym">Chrysanthemum cinerariifolium</name>
    <dbReference type="NCBI Taxonomy" id="118510"/>
    <lineage>
        <taxon>Eukaryota</taxon>
        <taxon>Viridiplantae</taxon>
        <taxon>Streptophyta</taxon>
        <taxon>Embryophyta</taxon>
        <taxon>Tracheophyta</taxon>
        <taxon>Spermatophyta</taxon>
        <taxon>Magnoliopsida</taxon>
        <taxon>eudicotyledons</taxon>
        <taxon>Gunneridae</taxon>
        <taxon>Pentapetalae</taxon>
        <taxon>asterids</taxon>
        <taxon>campanulids</taxon>
        <taxon>Asterales</taxon>
        <taxon>Asteraceae</taxon>
        <taxon>Asteroideae</taxon>
        <taxon>Anthemideae</taxon>
        <taxon>Anthemidinae</taxon>
        <taxon>Tanacetum</taxon>
    </lineage>
</organism>
<name>A0A6L2K4P4_TANCI</name>
<dbReference type="PANTHER" id="PTHR34222:SF99">
    <property type="entry name" value="PROTEIN, PUTATIVE-RELATED"/>
    <property type="match status" value="1"/>
</dbReference>